<dbReference type="PANTHER" id="PTHR47549">
    <property type="entry name" value="GOLGI APPARATUS MEMBRANE PROTEIN TVP38-RELATED"/>
    <property type="match status" value="1"/>
</dbReference>
<evidence type="ECO:0000256" key="9">
    <source>
        <dbReference type="ARBA" id="ARBA00023136"/>
    </source>
</evidence>
<evidence type="ECO:0000256" key="1">
    <source>
        <dbReference type="ARBA" id="ARBA00002978"/>
    </source>
</evidence>
<dbReference type="AlphaFoldDB" id="A0A0D7BSX6"/>
<reference evidence="12 13" key="1">
    <citation type="journal article" date="2015" name="Fungal Genet. Biol.">
        <title>Evolution of novel wood decay mechanisms in Agaricales revealed by the genome sequences of Fistulina hepatica and Cylindrobasidium torrendii.</title>
        <authorList>
            <person name="Floudas D."/>
            <person name="Held B.W."/>
            <person name="Riley R."/>
            <person name="Nagy L.G."/>
            <person name="Koehler G."/>
            <person name="Ransdell A.S."/>
            <person name="Younus H."/>
            <person name="Chow J."/>
            <person name="Chiniquy J."/>
            <person name="Lipzen A."/>
            <person name="Tritt A."/>
            <person name="Sun H."/>
            <person name="Haridas S."/>
            <person name="LaButti K."/>
            <person name="Ohm R.A."/>
            <person name="Kues U."/>
            <person name="Blanchette R.A."/>
            <person name="Grigoriev I.V."/>
            <person name="Minto R.E."/>
            <person name="Hibbett D.S."/>
        </authorList>
    </citation>
    <scope>NUCLEOTIDE SEQUENCE [LARGE SCALE GENOMIC DNA]</scope>
    <source>
        <strain evidence="12 13">FP15055 ss-10</strain>
    </source>
</reference>
<dbReference type="GO" id="GO:0000022">
    <property type="term" value="P:mitotic spindle elongation"/>
    <property type="evidence" value="ECO:0007669"/>
    <property type="project" value="TreeGrafter"/>
</dbReference>
<accession>A0A0D7BSX6</accession>
<comment type="function">
    <text evidence="1">Golgi membrane protein involved in vesicular trafficking and spindle migration.</text>
</comment>
<feature type="transmembrane region" description="Helical" evidence="10">
    <location>
        <begin position="77"/>
        <end position="95"/>
    </location>
</feature>
<organism evidence="12 13">
    <name type="scientific">Cylindrobasidium torrendii FP15055 ss-10</name>
    <dbReference type="NCBI Taxonomy" id="1314674"/>
    <lineage>
        <taxon>Eukaryota</taxon>
        <taxon>Fungi</taxon>
        <taxon>Dikarya</taxon>
        <taxon>Basidiomycota</taxon>
        <taxon>Agaricomycotina</taxon>
        <taxon>Agaricomycetes</taxon>
        <taxon>Agaricomycetidae</taxon>
        <taxon>Agaricales</taxon>
        <taxon>Marasmiineae</taxon>
        <taxon>Physalacriaceae</taxon>
        <taxon>Cylindrobasidium</taxon>
    </lineage>
</organism>
<feature type="transmembrane region" description="Helical" evidence="10">
    <location>
        <begin position="189"/>
        <end position="211"/>
    </location>
</feature>
<keyword evidence="7 10" id="KW-1133">Transmembrane helix</keyword>
<dbReference type="EMBL" id="KN880434">
    <property type="protein sequence ID" value="KIY73658.1"/>
    <property type="molecule type" value="Genomic_DNA"/>
</dbReference>
<evidence type="ECO:0000313" key="13">
    <source>
        <dbReference type="Proteomes" id="UP000054007"/>
    </source>
</evidence>
<evidence type="ECO:0000256" key="10">
    <source>
        <dbReference type="SAM" id="Phobius"/>
    </source>
</evidence>
<dbReference type="Pfam" id="PF09335">
    <property type="entry name" value="VTT_dom"/>
    <property type="match status" value="1"/>
</dbReference>
<feature type="transmembrane region" description="Helical" evidence="10">
    <location>
        <begin position="232"/>
        <end position="253"/>
    </location>
</feature>
<comment type="similarity">
    <text evidence="3">Belongs to the TVP38/TMEM64 family.</text>
</comment>
<evidence type="ECO:0000256" key="5">
    <source>
        <dbReference type="ARBA" id="ARBA00020673"/>
    </source>
</evidence>
<feature type="transmembrane region" description="Helical" evidence="10">
    <location>
        <begin position="115"/>
        <end position="135"/>
    </location>
</feature>
<feature type="domain" description="VTT" evidence="11">
    <location>
        <begin position="97"/>
        <end position="212"/>
    </location>
</feature>
<dbReference type="GO" id="GO:0016192">
    <property type="term" value="P:vesicle-mediated transport"/>
    <property type="evidence" value="ECO:0007669"/>
    <property type="project" value="TreeGrafter"/>
</dbReference>
<dbReference type="InterPro" id="IPR032816">
    <property type="entry name" value="VTT_dom"/>
</dbReference>
<dbReference type="GO" id="GO:0000139">
    <property type="term" value="C:Golgi membrane"/>
    <property type="evidence" value="ECO:0007669"/>
    <property type="project" value="UniProtKB-SubCell"/>
</dbReference>
<evidence type="ECO:0000256" key="7">
    <source>
        <dbReference type="ARBA" id="ARBA00022989"/>
    </source>
</evidence>
<evidence type="ECO:0000256" key="2">
    <source>
        <dbReference type="ARBA" id="ARBA00004653"/>
    </source>
</evidence>
<dbReference type="InterPro" id="IPR051076">
    <property type="entry name" value="Golgi_membrane_TVP38/TMEM64"/>
</dbReference>
<evidence type="ECO:0000313" key="12">
    <source>
        <dbReference type="EMBL" id="KIY73658.1"/>
    </source>
</evidence>
<gene>
    <name evidence="12" type="ORF">CYLTODRAFT_386234</name>
</gene>
<dbReference type="PANTHER" id="PTHR47549:SF1">
    <property type="entry name" value="GOLGI APPARATUS MEMBRANE PROTEIN TVP38"/>
    <property type="match status" value="1"/>
</dbReference>
<evidence type="ECO:0000256" key="6">
    <source>
        <dbReference type="ARBA" id="ARBA00022692"/>
    </source>
</evidence>
<evidence type="ECO:0000256" key="8">
    <source>
        <dbReference type="ARBA" id="ARBA00023034"/>
    </source>
</evidence>
<evidence type="ECO:0000259" key="11">
    <source>
        <dbReference type="Pfam" id="PF09335"/>
    </source>
</evidence>
<keyword evidence="9 10" id="KW-0472">Membrane</keyword>
<protein>
    <recommendedName>
        <fullName evidence="4">Golgi apparatus membrane protein TVP38</fullName>
    </recommendedName>
    <alternativeName>
        <fullName evidence="5">Golgi apparatus membrane protein tvp38</fullName>
    </alternativeName>
</protein>
<evidence type="ECO:0000256" key="3">
    <source>
        <dbReference type="ARBA" id="ARBA00008640"/>
    </source>
</evidence>
<dbReference type="OrthoDB" id="166803at2759"/>
<name>A0A0D7BSX6_9AGAR</name>
<dbReference type="Proteomes" id="UP000054007">
    <property type="component" value="Unassembled WGS sequence"/>
</dbReference>
<keyword evidence="13" id="KW-1185">Reference proteome</keyword>
<evidence type="ECO:0000256" key="4">
    <source>
        <dbReference type="ARBA" id="ARBA00013533"/>
    </source>
</evidence>
<dbReference type="STRING" id="1314674.A0A0D7BSX6"/>
<feature type="transmembrane region" description="Helical" evidence="10">
    <location>
        <begin position="37"/>
        <end position="56"/>
    </location>
</feature>
<proteinExistence type="inferred from homology"/>
<sequence>MTPKQDQGILAKTWNLVKIVLKTGIGRYRKLHFYGKAFIWFLGFFYICFGAFIIVVTPARIAQFTYDQATKLSHLRFGWLVLAGIITLVSFPPLIGHTTIVTLCGFAYGMKGFPIAAVSSVFGSALVFVLLRLCFSHRIRQWSIDNKKWQALESVVQAKGLPLIILTRMSPFPPWVYSNTLFSSIEAVSLWQFMVATCFVFPKILLHVWLGTRMAALSDGETRGHMDTQTKILNGCLVGAGILVAIFSSWLVYTLVQKHIRELEGIPADIDELAAEAIEDFDENAPLLHRSFDEEER</sequence>
<keyword evidence="8" id="KW-0333">Golgi apparatus</keyword>
<comment type="subcellular location">
    <subcellularLocation>
        <location evidence="2">Golgi apparatus membrane</location>
        <topology evidence="2">Multi-pass membrane protein</topology>
    </subcellularLocation>
</comment>
<keyword evidence="6 10" id="KW-0812">Transmembrane</keyword>